<keyword evidence="2" id="KW-1185">Reference proteome</keyword>
<protein>
    <submittedName>
        <fullName evidence="1">CCAAT enhancer binding protein delta</fullName>
    </submittedName>
</protein>
<name>A0A7M4FA63_CROPO</name>
<dbReference type="GO" id="GO:0045444">
    <property type="term" value="P:fat cell differentiation"/>
    <property type="evidence" value="ECO:0007669"/>
    <property type="project" value="Ensembl"/>
</dbReference>
<dbReference type="GeneTree" id="ENSGT00940000163032"/>
<dbReference type="AlphaFoldDB" id="A0A7M4FA63"/>
<organism evidence="1 2">
    <name type="scientific">Crocodylus porosus</name>
    <name type="common">Saltwater crocodile</name>
    <name type="synonym">Estuarine crocodile</name>
    <dbReference type="NCBI Taxonomy" id="8502"/>
    <lineage>
        <taxon>Eukaryota</taxon>
        <taxon>Metazoa</taxon>
        <taxon>Chordata</taxon>
        <taxon>Craniata</taxon>
        <taxon>Vertebrata</taxon>
        <taxon>Euteleostomi</taxon>
        <taxon>Archelosauria</taxon>
        <taxon>Archosauria</taxon>
        <taxon>Crocodylia</taxon>
        <taxon>Longirostres</taxon>
        <taxon>Crocodylidae</taxon>
        <taxon>Crocodylus</taxon>
    </lineage>
</organism>
<dbReference type="GO" id="GO:0045892">
    <property type="term" value="P:negative regulation of DNA-templated transcription"/>
    <property type="evidence" value="ECO:0007669"/>
    <property type="project" value="Ensembl"/>
</dbReference>
<dbReference type="Proteomes" id="UP000594220">
    <property type="component" value="Unplaced"/>
</dbReference>
<dbReference type="GO" id="GO:0002244">
    <property type="term" value="P:hematopoietic progenitor cell differentiation"/>
    <property type="evidence" value="ECO:0007669"/>
    <property type="project" value="Ensembl"/>
</dbReference>
<dbReference type="GO" id="GO:0000978">
    <property type="term" value="F:RNA polymerase II cis-regulatory region sequence-specific DNA binding"/>
    <property type="evidence" value="ECO:0007669"/>
    <property type="project" value="Ensembl"/>
</dbReference>
<reference evidence="1" key="1">
    <citation type="submission" date="2025-08" db="UniProtKB">
        <authorList>
            <consortium name="Ensembl"/>
        </authorList>
    </citation>
    <scope>IDENTIFICATION</scope>
</reference>
<accession>A0A7M4FA63</accession>
<gene>
    <name evidence="1" type="primary">CEBPD</name>
</gene>
<evidence type="ECO:0000313" key="1">
    <source>
        <dbReference type="Ensembl" id="ENSCPRP00005021982.1"/>
    </source>
</evidence>
<dbReference type="GO" id="GO:0045669">
    <property type="term" value="P:positive regulation of osteoblast differentiation"/>
    <property type="evidence" value="ECO:0007669"/>
    <property type="project" value="Ensembl"/>
</dbReference>
<dbReference type="GO" id="GO:0048839">
    <property type="term" value="P:inner ear development"/>
    <property type="evidence" value="ECO:0007669"/>
    <property type="project" value="Ensembl"/>
</dbReference>
<proteinExistence type="predicted"/>
<sequence length="158" mass="16495">MSAAAALHSLEPATCYRHWALEPATLYDAKAGSGGGCKGGRAMSAEEAAGGGSSCSLAELSAAAPAMYEDESAIDFSSYIDSMAAVPNLELCNDELFADLFNSNHKPERAPLPSCSAFLSKTVLVTACTPGSMWPTTTHTPGPHKWPLGLLFRSHSTT</sequence>
<dbReference type="GO" id="GO:0090575">
    <property type="term" value="C:RNA polymerase II transcription regulator complex"/>
    <property type="evidence" value="ECO:0007669"/>
    <property type="project" value="Ensembl"/>
</dbReference>
<reference evidence="1" key="2">
    <citation type="submission" date="2025-09" db="UniProtKB">
        <authorList>
            <consortium name="Ensembl"/>
        </authorList>
    </citation>
    <scope>IDENTIFICATION</scope>
</reference>
<dbReference type="GO" id="GO:0001228">
    <property type="term" value="F:DNA-binding transcription activator activity, RNA polymerase II-specific"/>
    <property type="evidence" value="ECO:0007669"/>
    <property type="project" value="Ensembl"/>
</dbReference>
<evidence type="ECO:0000313" key="2">
    <source>
        <dbReference type="Proteomes" id="UP000594220"/>
    </source>
</evidence>
<dbReference type="Ensembl" id="ENSCPRT00005025697.1">
    <property type="protein sequence ID" value="ENSCPRP00005021982.1"/>
    <property type="gene ID" value="ENSCPRG00005015317.1"/>
</dbReference>
<dbReference type="GO" id="GO:0042802">
    <property type="term" value="F:identical protein binding"/>
    <property type="evidence" value="ECO:0007669"/>
    <property type="project" value="Ensembl"/>
</dbReference>